<evidence type="ECO:0000256" key="7">
    <source>
        <dbReference type="HAMAP-Rule" id="MF_00002"/>
    </source>
</evidence>
<dbReference type="InterPro" id="IPR036792">
    <property type="entry name" value="Asp_carbatrfase_reg_C_sf"/>
</dbReference>
<evidence type="ECO:0000313" key="10">
    <source>
        <dbReference type="EMBL" id="BBG24033.1"/>
    </source>
</evidence>
<dbReference type="InterPro" id="IPR036793">
    <property type="entry name" value="Asp_carbatrfase_reg_N_sf"/>
</dbReference>
<dbReference type="Proteomes" id="UP000325030">
    <property type="component" value="Chromosome"/>
</dbReference>
<dbReference type="SUPFAM" id="SSF57825">
    <property type="entry name" value="Aspartate carbamoyltransferase, Regulatory-chain, C-terminal domain"/>
    <property type="match status" value="1"/>
</dbReference>
<feature type="binding site" evidence="7">
    <location>
        <position position="114"/>
    </location>
    <ligand>
        <name>Zn(2+)</name>
        <dbReference type="ChEBI" id="CHEBI:29105"/>
    </ligand>
</feature>
<dbReference type="InterPro" id="IPR002801">
    <property type="entry name" value="Asp_carbamoylTrfase_reg"/>
</dbReference>
<evidence type="ECO:0000256" key="5">
    <source>
        <dbReference type="ARBA" id="ARBA00022833"/>
    </source>
</evidence>
<feature type="binding site" evidence="7">
    <location>
        <position position="138"/>
    </location>
    <ligand>
        <name>Zn(2+)</name>
        <dbReference type="ChEBI" id="CHEBI:29105"/>
    </ligand>
</feature>
<comment type="cofactor">
    <cofactor evidence="7">
        <name>Zn(2+)</name>
        <dbReference type="ChEBI" id="CHEBI:29105"/>
    </cofactor>
    <text evidence="7">Binds 1 zinc ion per subunit.</text>
</comment>
<dbReference type="HAMAP" id="MF_00002">
    <property type="entry name" value="Asp_carb_tr_reg"/>
    <property type="match status" value="1"/>
</dbReference>
<feature type="domain" description="Aspartate carbamoyltransferase regulatory subunit N-terminal" evidence="8">
    <location>
        <begin position="7"/>
        <end position="97"/>
    </location>
</feature>
<keyword evidence="12" id="KW-1185">Reference proteome</keyword>
<dbReference type="PANTHER" id="PTHR35805:SF1">
    <property type="entry name" value="ASPARTATE CARBAMOYLTRANSFERASE REGULATORY CHAIN"/>
    <property type="match status" value="1"/>
</dbReference>
<dbReference type="STRING" id="1294262.GCA_001316085_01307"/>
<dbReference type="Gene3D" id="2.30.30.20">
    <property type="entry name" value="Aspartate carbamoyltransferase regulatory subunit, C-terminal domain"/>
    <property type="match status" value="1"/>
</dbReference>
<dbReference type="InterPro" id="IPR020545">
    <property type="entry name" value="Asp_carbamoyltransf_reg_N"/>
</dbReference>
<evidence type="ECO:0000313" key="11">
    <source>
        <dbReference type="EMBL" id="BBG26788.1"/>
    </source>
</evidence>
<keyword evidence="5 7" id="KW-0862">Zinc</keyword>
<dbReference type="AlphaFoldDB" id="A0A510DUX9"/>
<dbReference type="RefSeq" id="WP_054845671.1">
    <property type="nucleotide sequence ID" value="NZ_AP018929.1"/>
</dbReference>
<dbReference type="EMBL" id="AP018929">
    <property type="protein sequence ID" value="BBG24033.1"/>
    <property type="molecule type" value="Genomic_DNA"/>
</dbReference>
<evidence type="ECO:0000256" key="3">
    <source>
        <dbReference type="ARBA" id="ARBA00021764"/>
    </source>
</evidence>
<dbReference type="EMBL" id="AP018930">
    <property type="protein sequence ID" value="BBG26788.1"/>
    <property type="molecule type" value="Genomic_DNA"/>
</dbReference>
<evidence type="ECO:0000256" key="4">
    <source>
        <dbReference type="ARBA" id="ARBA00022723"/>
    </source>
</evidence>
<dbReference type="GO" id="GO:0006221">
    <property type="term" value="P:pyrimidine nucleotide biosynthetic process"/>
    <property type="evidence" value="ECO:0007669"/>
    <property type="project" value="UniProtKB-UniRule"/>
</dbReference>
<dbReference type="InterPro" id="IPR020542">
    <property type="entry name" value="Asp_carbamoyltrfase_reg_C"/>
</dbReference>
<sequence>MSDKELLVTKINNGTVIDHIPAGRALAVLRVLGINGSEGYRVALVMNVESKKMGRKDIVKISGRTVDEKESNLITLIAPNATINIIKDYDVTRKMKMKIPSVIEGLLKCPNPSCITNNDPEAHTHFFTVSETPLLLKCSYCETIIDEIQVMKQVL</sequence>
<evidence type="ECO:0000313" key="12">
    <source>
        <dbReference type="Proteomes" id="UP000322983"/>
    </source>
</evidence>
<comment type="function">
    <text evidence="1 7">Involved in allosteric regulation of aspartate carbamoyltransferase.</text>
</comment>
<dbReference type="NCBIfam" id="TIGR00240">
    <property type="entry name" value="ATCase_reg"/>
    <property type="match status" value="1"/>
</dbReference>
<dbReference type="GO" id="GO:0046872">
    <property type="term" value="F:metal ion binding"/>
    <property type="evidence" value="ECO:0007669"/>
    <property type="project" value="UniProtKB-KW"/>
</dbReference>
<proteinExistence type="inferred from homology"/>
<dbReference type="Proteomes" id="UP000322983">
    <property type="component" value="Chromosome"/>
</dbReference>
<evidence type="ECO:0000259" key="9">
    <source>
        <dbReference type="Pfam" id="PF02748"/>
    </source>
</evidence>
<feature type="binding site" evidence="7">
    <location>
        <position position="109"/>
    </location>
    <ligand>
        <name>Zn(2+)</name>
        <dbReference type="ChEBI" id="CHEBI:29105"/>
    </ligand>
</feature>
<dbReference type="GO" id="GO:0009347">
    <property type="term" value="C:aspartate carbamoyltransferase complex"/>
    <property type="evidence" value="ECO:0007669"/>
    <property type="project" value="InterPro"/>
</dbReference>
<feature type="binding site" evidence="7">
    <location>
        <position position="141"/>
    </location>
    <ligand>
        <name>Zn(2+)</name>
        <dbReference type="ChEBI" id="CHEBI:29105"/>
    </ligand>
</feature>
<organism evidence="10 12">
    <name type="scientific">Sulfuracidifex tepidarius</name>
    <dbReference type="NCBI Taxonomy" id="1294262"/>
    <lineage>
        <taxon>Archaea</taxon>
        <taxon>Thermoproteota</taxon>
        <taxon>Thermoprotei</taxon>
        <taxon>Sulfolobales</taxon>
        <taxon>Sulfolobaceae</taxon>
        <taxon>Sulfuracidifex</taxon>
    </lineage>
</organism>
<evidence type="ECO:0000256" key="6">
    <source>
        <dbReference type="ARBA" id="ARBA00022975"/>
    </source>
</evidence>
<accession>A0A510DUX9</accession>
<gene>
    <name evidence="7" type="primary">pyrI</name>
    <name evidence="10" type="ORF">IC006_1334</name>
    <name evidence="11" type="ORF">IC007_1309</name>
</gene>
<dbReference type="Gene3D" id="3.30.70.140">
    <property type="entry name" value="Aspartate carbamoyltransferase regulatory subunit, N-terminal domain"/>
    <property type="match status" value="1"/>
</dbReference>
<evidence type="ECO:0000256" key="1">
    <source>
        <dbReference type="ARBA" id="ARBA00002565"/>
    </source>
</evidence>
<accession>A0A510E3Z7</accession>
<comment type="subunit">
    <text evidence="7">Contains catalytic and regulatory chains.</text>
</comment>
<evidence type="ECO:0000259" key="8">
    <source>
        <dbReference type="Pfam" id="PF01948"/>
    </source>
</evidence>
<dbReference type="Pfam" id="PF01948">
    <property type="entry name" value="PyrI"/>
    <property type="match status" value="1"/>
</dbReference>
<dbReference type="KEGG" id="step:IC006_1334"/>
<protein>
    <recommendedName>
        <fullName evidence="3 7">Aspartate carbamoyltransferase regulatory chain</fullName>
    </recommendedName>
</protein>
<dbReference type="GO" id="GO:0006207">
    <property type="term" value="P:'de novo' pyrimidine nucleobase biosynthetic process"/>
    <property type="evidence" value="ECO:0007669"/>
    <property type="project" value="InterPro"/>
</dbReference>
<comment type="similarity">
    <text evidence="2 7">Belongs to the PyrI family.</text>
</comment>
<reference evidence="10 12" key="2">
    <citation type="journal article" date="2020" name="Int. J. Syst. Evol. Microbiol.">
        <title>Sulfuracidifex tepidarius gen. nov., sp. nov. and transfer of Sulfolobus metallicus Huber and Stetter 1992 to the genus Sulfuracidifex as Sulfuracidifex metallicus comb. nov.</title>
        <authorList>
            <person name="Itoh T."/>
            <person name="Miura T."/>
            <person name="Sakai H.D."/>
            <person name="Kato S."/>
            <person name="Ohkuma M."/>
            <person name="Takashina T."/>
        </authorList>
    </citation>
    <scope>NUCLEOTIDE SEQUENCE [LARGE SCALE GENOMIC DNA]</scope>
    <source>
        <strain evidence="10 12">IC-006</strain>
        <strain evidence="11">IC-007</strain>
    </source>
</reference>
<dbReference type="PANTHER" id="PTHR35805">
    <property type="entry name" value="ASPARTATE CARBAMOYLTRANSFERASE REGULATORY CHAIN"/>
    <property type="match status" value="1"/>
</dbReference>
<dbReference type="OrthoDB" id="7000at2157"/>
<keyword evidence="4 7" id="KW-0479">Metal-binding</keyword>
<evidence type="ECO:0000256" key="2">
    <source>
        <dbReference type="ARBA" id="ARBA00010498"/>
    </source>
</evidence>
<name>A0A510DUX9_9CREN</name>
<dbReference type="SUPFAM" id="SSF54893">
    <property type="entry name" value="Aspartate carbamoyltransferase, Regulatory-chain, N-terminal domain"/>
    <property type="match status" value="1"/>
</dbReference>
<dbReference type="Pfam" id="PF02748">
    <property type="entry name" value="PyrI_C"/>
    <property type="match status" value="1"/>
</dbReference>
<feature type="domain" description="Aspartate carbamoyltransferase regulatory subunit C-terminal" evidence="9">
    <location>
        <begin position="103"/>
        <end position="148"/>
    </location>
</feature>
<reference evidence="13" key="1">
    <citation type="submission" date="2018-09" db="EMBL/GenBank/DDBJ databases">
        <title>Complete Genome Sequencing of Sulfolobus sp. JCM 16834.</title>
        <authorList>
            <person name="Kato S."/>
            <person name="Itoh T."/>
            <person name="Ohkuma M."/>
        </authorList>
    </citation>
    <scope>NUCLEOTIDE SEQUENCE [LARGE SCALE GENOMIC DNA]</scope>
    <source>
        <strain evidence="13">IC-007</strain>
    </source>
</reference>
<evidence type="ECO:0000313" key="13">
    <source>
        <dbReference type="Proteomes" id="UP000325030"/>
    </source>
</evidence>
<dbReference type="GeneID" id="41717652"/>
<keyword evidence="6 7" id="KW-0665">Pyrimidine biosynthesis</keyword>